<proteinExistence type="predicted"/>
<evidence type="ECO:0000313" key="2">
    <source>
        <dbReference type="Proteomes" id="UP001501444"/>
    </source>
</evidence>
<dbReference type="SFLD" id="SFLDS00003">
    <property type="entry name" value="Haloacid_Dehalogenase"/>
    <property type="match status" value="1"/>
</dbReference>
<dbReference type="SFLD" id="SFLDG01129">
    <property type="entry name" value="C1.5:_HAD__Beta-PGM__Phosphata"/>
    <property type="match status" value="1"/>
</dbReference>
<organism evidence="1 2">
    <name type="scientific">Dactylosporangium salmoneum</name>
    <dbReference type="NCBI Taxonomy" id="53361"/>
    <lineage>
        <taxon>Bacteria</taxon>
        <taxon>Bacillati</taxon>
        <taxon>Actinomycetota</taxon>
        <taxon>Actinomycetes</taxon>
        <taxon>Micromonosporales</taxon>
        <taxon>Micromonosporaceae</taxon>
        <taxon>Dactylosporangium</taxon>
    </lineage>
</organism>
<keyword evidence="2" id="KW-1185">Reference proteome</keyword>
<reference evidence="1 2" key="1">
    <citation type="journal article" date="2019" name="Int. J. Syst. Evol. Microbiol.">
        <title>The Global Catalogue of Microorganisms (GCM) 10K type strain sequencing project: providing services to taxonomists for standard genome sequencing and annotation.</title>
        <authorList>
            <consortium name="The Broad Institute Genomics Platform"/>
            <consortium name="The Broad Institute Genome Sequencing Center for Infectious Disease"/>
            <person name="Wu L."/>
            <person name="Ma J."/>
        </authorList>
    </citation>
    <scope>NUCLEOTIDE SEQUENCE [LARGE SCALE GENOMIC DNA]</scope>
    <source>
        <strain evidence="1 2">JCM 3272</strain>
    </source>
</reference>
<dbReference type="Gene3D" id="1.10.150.240">
    <property type="entry name" value="Putative phosphatase, domain 2"/>
    <property type="match status" value="1"/>
</dbReference>
<dbReference type="PANTHER" id="PTHR43434">
    <property type="entry name" value="PHOSPHOGLYCOLATE PHOSPHATASE"/>
    <property type="match status" value="1"/>
</dbReference>
<dbReference type="RefSeq" id="WP_344618088.1">
    <property type="nucleotide sequence ID" value="NZ_BAAARV010000083.1"/>
</dbReference>
<dbReference type="InterPro" id="IPR023198">
    <property type="entry name" value="PGP-like_dom2"/>
</dbReference>
<dbReference type="InterPro" id="IPR023214">
    <property type="entry name" value="HAD_sf"/>
</dbReference>
<dbReference type="Pfam" id="PF13242">
    <property type="entry name" value="Hydrolase_like"/>
    <property type="match status" value="1"/>
</dbReference>
<dbReference type="InterPro" id="IPR036412">
    <property type="entry name" value="HAD-like_sf"/>
</dbReference>
<comment type="caution">
    <text evidence="1">The sequence shown here is derived from an EMBL/GenBank/DDBJ whole genome shotgun (WGS) entry which is preliminary data.</text>
</comment>
<dbReference type="Gene3D" id="3.40.50.1000">
    <property type="entry name" value="HAD superfamily/HAD-like"/>
    <property type="match status" value="1"/>
</dbReference>
<dbReference type="Proteomes" id="UP001501444">
    <property type="component" value="Unassembled WGS sequence"/>
</dbReference>
<protein>
    <submittedName>
        <fullName evidence="1">HAD hydrolase-like protein</fullName>
    </submittedName>
</protein>
<dbReference type="PANTHER" id="PTHR43434:SF1">
    <property type="entry name" value="PHOSPHOGLYCOLATE PHOSPHATASE"/>
    <property type="match status" value="1"/>
</dbReference>
<name>A0ABN3HE12_9ACTN</name>
<dbReference type="EMBL" id="BAAARV010000083">
    <property type="protein sequence ID" value="GAA2377430.1"/>
    <property type="molecule type" value="Genomic_DNA"/>
</dbReference>
<gene>
    <name evidence="1" type="ORF">GCM10010170_082330</name>
</gene>
<dbReference type="SUPFAM" id="SSF56784">
    <property type="entry name" value="HAD-like"/>
    <property type="match status" value="1"/>
</dbReference>
<evidence type="ECO:0000313" key="1">
    <source>
        <dbReference type="EMBL" id="GAA2377430.1"/>
    </source>
</evidence>
<accession>A0ABN3HE12</accession>
<sequence length="215" mass="23458">MKHLVWDWNGTLLDDLKLVVDATNICLATVGGPAITADEHRRDFRRPILDYYAHVLERPVDQVEFQLIDDAFHDAYRRGISTLQLVPDALEAMAKWSGTQSLLSMFFHDELLVEVERHGLGARLVRVDGLPGTVGGMRKAAYLERHLAALGLDPADVVMIGDSVDDGDAAKTVGAHAVLYAGGFTDTALLRATGLPVAFSLVESVELALQIGQDR</sequence>
<dbReference type="InterPro" id="IPR050155">
    <property type="entry name" value="HAD-like_hydrolase_sf"/>
</dbReference>